<dbReference type="InterPro" id="IPR001851">
    <property type="entry name" value="ABC_transp_permease"/>
</dbReference>
<dbReference type="Proteomes" id="UP000240206">
    <property type="component" value="Unassembled WGS sequence"/>
</dbReference>
<proteinExistence type="inferred from homology"/>
<evidence type="ECO:0000256" key="4">
    <source>
        <dbReference type="ARBA" id="ARBA00022519"/>
    </source>
</evidence>
<dbReference type="PANTHER" id="PTHR11795">
    <property type="entry name" value="BRANCHED-CHAIN AMINO ACID TRANSPORT SYSTEM PERMEASE PROTEIN LIVH"/>
    <property type="match status" value="1"/>
</dbReference>
<accession>A0A2P7EDZ5</accession>
<dbReference type="GO" id="GO:0015192">
    <property type="term" value="F:L-phenylalanine transmembrane transporter activity"/>
    <property type="evidence" value="ECO:0007669"/>
    <property type="project" value="TreeGrafter"/>
</dbReference>
<keyword evidence="11" id="KW-0969">Cilium</keyword>
<feature type="transmembrane region" description="Helical" evidence="10">
    <location>
        <begin position="157"/>
        <end position="179"/>
    </location>
</feature>
<dbReference type="GO" id="GO:1903806">
    <property type="term" value="P:L-isoleucine import across plasma membrane"/>
    <property type="evidence" value="ECO:0007669"/>
    <property type="project" value="TreeGrafter"/>
</dbReference>
<feature type="transmembrane region" description="Helical" evidence="10">
    <location>
        <begin position="75"/>
        <end position="97"/>
    </location>
</feature>
<keyword evidence="7 10" id="KW-1133">Transmembrane helix</keyword>
<evidence type="ECO:0000256" key="8">
    <source>
        <dbReference type="ARBA" id="ARBA00023136"/>
    </source>
</evidence>
<comment type="similarity">
    <text evidence="9">Belongs to the binding-protein-dependent transport system permease family. LivHM subfamily.</text>
</comment>
<dbReference type="GO" id="GO:0005304">
    <property type="term" value="F:L-valine transmembrane transporter activity"/>
    <property type="evidence" value="ECO:0007669"/>
    <property type="project" value="TreeGrafter"/>
</dbReference>
<feature type="transmembrane region" description="Helical" evidence="10">
    <location>
        <begin position="12"/>
        <end position="35"/>
    </location>
</feature>
<dbReference type="GO" id="GO:0015808">
    <property type="term" value="P:L-alanine transport"/>
    <property type="evidence" value="ECO:0007669"/>
    <property type="project" value="TreeGrafter"/>
</dbReference>
<evidence type="ECO:0000256" key="5">
    <source>
        <dbReference type="ARBA" id="ARBA00022692"/>
    </source>
</evidence>
<gene>
    <name evidence="11" type="ORF">C7K08_07980</name>
</gene>
<feature type="transmembrane region" description="Helical" evidence="10">
    <location>
        <begin position="285"/>
        <end position="303"/>
    </location>
</feature>
<comment type="subcellular location">
    <subcellularLocation>
        <location evidence="1">Cell membrane</location>
        <topology evidence="1">Multi-pass membrane protein</topology>
    </subcellularLocation>
</comment>
<dbReference type="EMBL" id="PXVC01000031">
    <property type="protein sequence ID" value="PSI01465.1"/>
    <property type="molecule type" value="Genomic_DNA"/>
</dbReference>
<dbReference type="STRING" id="1910958.BTM30_02135"/>
<dbReference type="GO" id="GO:0042941">
    <property type="term" value="P:D-alanine transmembrane transport"/>
    <property type="evidence" value="ECO:0007669"/>
    <property type="project" value="TreeGrafter"/>
</dbReference>
<keyword evidence="8 10" id="KW-0472">Membrane</keyword>
<dbReference type="PANTHER" id="PTHR11795:SF371">
    <property type="entry name" value="HIGH-AFFINITY BRANCHED-CHAIN AMINO ACID TRANSPORT SYSTEM PERMEASE PROTEIN LIVH"/>
    <property type="match status" value="1"/>
</dbReference>
<keyword evidence="3" id="KW-1003">Cell membrane</keyword>
<keyword evidence="11" id="KW-0282">Flagellum</keyword>
<evidence type="ECO:0000256" key="10">
    <source>
        <dbReference type="SAM" id="Phobius"/>
    </source>
</evidence>
<evidence type="ECO:0000256" key="1">
    <source>
        <dbReference type="ARBA" id="ARBA00004651"/>
    </source>
</evidence>
<feature type="transmembrane region" description="Helical" evidence="10">
    <location>
        <begin position="47"/>
        <end position="69"/>
    </location>
</feature>
<dbReference type="Pfam" id="PF02653">
    <property type="entry name" value="BPD_transp_2"/>
    <property type="match status" value="1"/>
</dbReference>
<keyword evidence="11" id="KW-0966">Cell projection</keyword>
<evidence type="ECO:0000256" key="2">
    <source>
        <dbReference type="ARBA" id="ARBA00022448"/>
    </source>
</evidence>
<feature type="transmembrane region" description="Helical" evidence="10">
    <location>
        <begin position="109"/>
        <end position="137"/>
    </location>
</feature>
<organism evidence="11 12">
    <name type="scientific">Synechococcus lacustris str. Tous</name>
    <dbReference type="NCBI Taxonomy" id="1910958"/>
    <lineage>
        <taxon>Bacteria</taxon>
        <taxon>Bacillati</taxon>
        <taxon>Cyanobacteriota</taxon>
        <taxon>Cyanophyceae</taxon>
        <taxon>Synechococcales</taxon>
        <taxon>Synechococcaceae</taxon>
        <taxon>Synechococcus</taxon>
    </lineage>
</organism>
<feature type="transmembrane region" description="Helical" evidence="10">
    <location>
        <begin position="249"/>
        <end position="273"/>
    </location>
</feature>
<keyword evidence="4" id="KW-0997">Cell inner membrane</keyword>
<dbReference type="GO" id="GO:0015190">
    <property type="term" value="F:L-leucine transmembrane transporter activity"/>
    <property type="evidence" value="ECO:0007669"/>
    <property type="project" value="TreeGrafter"/>
</dbReference>
<sequence length="311" mass="31713">MDGLLQLLINGISIGATYALFALGYTLVFSVLGVINFAHGAVFTCGAYFTYLLLGGAVGSNGMLAGMHFPLALPLLVALPLAGIGAAAMGLLVEAVAFKPLRRRGAEPLLYLITSLGAGVILVNLIQLLMGAEAYALPGNLLGRWPAVLALGHGVQIRTVQLLLLIVAGIAMLILSLWLNRSSYGKALQAVAEDGTTARLLGINSGAIIQLAFAIASFLAGISGGLVALSVNIGGPYFGIGYGLKGLGVLVLGGLGSAPGAVLGGLIIGIAEALVPAKLSAYKDAVAFAFLFLMLILRPQGLLGKPPMEKV</sequence>
<keyword evidence="5 10" id="KW-0812">Transmembrane</keyword>
<keyword evidence="12" id="KW-1185">Reference proteome</keyword>
<reference evidence="12" key="1">
    <citation type="submission" date="2018-03" db="EMBL/GenBank/DDBJ databases">
        <title>Ecological and genomic features of two cosmopolitan and abundant freshwater picocyanobacteria.</title>
        <authorList>
            <person name="Cabello-Yeves P.J."/>
            <person name="Picazo A."/>
            <person name="Camacho A."/>
            <person name="Callieri C."/>
            <person name="Rosselli R."/>
            <person name="Roda-Garcia J."/>
            <person name="Coutinho F.H."/>
            <person name="Rodriguez-Valera F."/>
        </authorList>
    </citation>
    <scope>NUCLEOTIDE SEQUENCE [LARGE SCALE GENOMIC DNA]</scope>
    <source>
        <strain evidence="12">Tous</strain>
    </source>
</reference>
<name>A0A2P7EDZ5_9SYNE</name>
<dbReference type="AlphaFoldDB" id="A0A2P7EDZ5"/>
<evidence type="ECO:0000256" key="3">
    <source>
        <dbReference type="ARBA" id="ARBA00022475"/>
    </source>
</evidence>
<feature type="transmembrane region" description="Helical" evidence="10">
    <location>
        <begin position="207"/>
        <end position="229"/>
    </location>
</feature>
<keyword evidence="6" id="KW-0029">Amino-acid transport</keyword>
<dbReference type="CDD" id="cd06582">
    <property type="entry name" value="TM_PBP1_LivH_like"/>
    <property type="match status" value="1"/>
</dbReference>
<evidence type="ECO:0000256" key="9">
    <source>
        <dbReference type="ARBA" id="ARBA00037998"/>
    </source>
</evidence>
<dbReference type="RefSeq" id="WP_106500109.1">
    <property type="nucleotide sequence ID" value="NZ_PXVC01000031.1"/>
</dbReference>
<evidence type="ECO:0000313" key="11">
    <source>
        <dbReference type="EMBL" id="PSI01465.1"/>
    </source>
</evidence>
<comment type="caution">
    <text evidence="11">The sequence shown here is derived from an EMBL/GenBank/DDBJ whole genome shotgun (WGS) entry which is preliminary data.</text>
</comment>
<dbReference type="InterPro" id="IPR052157">
    <property type="entry name" value="BCAA_transport_permease"/>
</dbReference>
<evidence type="ECO:0000256" key="6">
    <source>
        <dbReference type="ARBA" id="ARBA00022970"/>
    </source>
</evidence>
<protein>
    <submittedName>
        <fullName evidence="11">Flagellar biosynthesis protein FlgM</fullName>
    </submittedName>
</protein>
<keyword evidence="2" id="KW-0813">Transport</keyword>
<evidence type="ECO:0000256" key="7">
    <source>
        <dbReference type="ARBA" id="ARBA00022989"/>
    </source>
</evidence>
<evidence type="ECO:0000313" key="12">
    <source>
        <dbReference type="Proteomes" id="UP000240206"/>
    </source>
</evidence>
<dbReference type="GO" id="GO:0005886">
    <property type="term" value="C:plasma membrane"/>
    <property type="evidence" value="ECO:0007669"/>
    <property type="project" value="UniProtKB-SubCell"/>
</dbReference>
<dbReference type="GO" id="GO:0015188">
    <property type="term" value="F:L-isoleucine transmembrane transporter activity"/>
    <property type="evidence" value="ECO:0007669"/>
    <property type="project" value="TreeGrafter"/>
</dbReference>